<accession>A0AAD5XQ51</accession>
<evidence type="ECO:0000256" key="8">
    <source>
        <dbReference type="ARBA" id="ARBA00022989"/>
    </source>
</evidence>
<protein>
    <recommendedName>
        <fullName evidence="12">ABC transporter domain-containing protein</fullName>
    </recommendedName>
</protein>
<feature type="compositionally biased region" description="Basic and acidic residues" evidence="10">
    <location>
        <begin position="27"/>
        <end position="41"/>
    </location>
</feature>
<dbReference type="InterPro" id="IPR026082">
    <property type="entry name" value="ABCA"/>
</dbReference>
<feature type="compositionally biased region" description="Polar residues" evidence="10">
    <location>
        <begin position="223"/>
        <end position="236"/>
    </location>
</feature>
<comment type="subcellular location">
    <subcellularLocation>
        <location evidence="1">Membrane</location>
        <topology evidence="1">Multi-pass membrane protein</topology>
    </subcellularLocation>
</comment>
<dbReference type="GO" id="GO:0016887">
    <property type="term" value="F:ATP hydrolysis activity"/>
    <property type="evidence" value="ECO:0007669"/>
    <property type="project" value="InterPro"/>
</dbReference>
<dbReference type="Pfam" id="PF12698">
    <property type="entry name" value="ABC2_membrane_3"/>
    <property type="match status" value="1"/>
</dbReference>
<dbReference type="InterPro" id="IPR017871">
    <property type="entry name" value="ABC_transporter-like_CS"/>
</dbReference>
<dbReference type="InterPro" id="IPR003439">
    <property type="entry name" value="ABC_transporter-like_ATP-bd"/>
</dbReference>
<dbReference type="Gene3D" id="3.40.50.300">
    <property type="entry name" value="P-loop containing nucleotide triphosphate hydrolases"/>
    <property type="match status" value="1"/>
</dbReference>
<feature type="compositionally biased region" description="Low complexity" evidence="10">
    <location>
        <begin position="246"/>
        <end position="260"/>
    </location>
</feature>
<keyword evidence="3" id="KW-0813">Transport</keyword>
<dbReference type="GO" id="GO:0140359">
    <property type="term" value="F:ABC-type transporter activity"/>
    <property type="evidence" value="ECO:0007669"/>
    <property type="project" value="InterPro"/>
</dbReference>
<dbReference type="GO" id="GO:0005524">
    <property type="term" value="F:ATP binding"/>
    <property type="evidence" value="ECO:0007669"/>
    <property type="project" value="UniProtKB-KW"/>
</dbReference>
<feature type="transmembrane region" description="Helical" evidence="11">
    <location>
        <begin position="777"/>
        <end position="795"/>
    </location>
</feature>
<dbReference type="SUPFAM" id="SSF52540">
    <property type="entry name" value="P-loop containing nucleoside triphosphate hydrolases"/>
    <property type="match status" value="1"/>
</dbReference>
<feature type="compositionally biased region" description="Polar residues" evidence="10">
    <location>
        <begin position="75"/>
        <end position="85"/>
    </location>
</feature>
<dbReference type="InterPro" id="IPR003593">
    <property type="entry name" value="AAA+_ATPase"/>
</dbReference>
<feature type="transmembrane region" description="Helical" evidence="11">
    <location>
        <begin position="852"/>
        <end position="873"/>
    </location>
</feature>
<feature type="domain" description="ABC transporter" evidence="12">
    <location>
        <begin position="1052"/>
        <end position="1287"/>
    </location>
</feature>
<dbReference type="SMART" id="SM00382">
    <property type="entry name" value="AAA"/>
    <property type="match status" value="1"/>
</dbReference>
<keyword evidence="4 11" id="KW-0812">Transmembrane</keyword>
<keyword evidence="8 11" id="KW-1133">Transmembrane helix</keyword>
<feature type="transmembrane region" description="Helical" evidence="11">
    <location>
        <begin position="950"/>
        <end position="971"/>
    </location>
</feature>
<evidence type="ECO:0000313" key="13">
    <source>
        <dbReference type="EMBL" id="KAJ3182707.1"/>
    </source>
</evidence>
<dbReference type="GO" id="GO:0016020">
    <property type="term" value="C:membrane"/>
    <property type="evidence" value="ECO:0007669"/>
    <property type="project" value="UniProtKB-SubCell"/>
</dbReference>
<comment type="caution">
    <text evidence="13">The sequence shown here is derived from an EMBL/GenBank/DDBJ whole genome shotgun (WGS) entry which is preliminary data.</text>
</comment>
<feature type="compositionally biased region" description="Basic and acidic residues" evidence="10">
    <location>
        <begin position="110"/>
        <end position="119"/>
    </location>
</feature>
<evidence type="ECO:0000256" key="4">
    <source>
        <dbReference type="ARBA" id="ARBA00022692"/>
    </source>
</evidence>
<dbReference type="PANTHER" id="PTHR19229">
    <property type="entry name" value="ATP-BINDING CASSETTE TRANSPORTER SUBFAMILY A ABCA"/>
    <property type="match status" value="1"/>
</dbReference>
<sequence length="1380" mass="151592">MAVKEREIKAPGQDVLSDQFEKTLMEIRVRRDDANRQREQRQPPATESINPFSEYEYDDPLRQFKDPSRRRQSHSDPNFQPSRNAAQPPEHIGISHNRSYDYSFEQLERPPARPAEHLSPRSPGLRQHFGTEQDDNVAFYEQVAPAHNMARSVRMNHVPRPLVMSRAGSYPSLPEARSVGMGHVARESIINSADPYMRPYDNLGQPMSAPMQMANTNLEMVSQNSVHTSPGSSLNASPWSTPPSSRPGSPSQSRRPLLRPGFPREHSAPNVFSGKPKMHRVASEQPLIKNSFDSIVESEPLPPTNGVLPTAVVKKYPPAPHIPPPGPRKTYQARALGRKALSFQRRQWFTNVCCIALCPIMMVVVSALVGYFVSNVIKGQDKGYDILYCSDQPSFNQQNWPIFNLDADQGIANNTAGPSQSEQVPRVAPGRLVKHANFYSLLLLATAGGDLQSLTQLGLLSLFPSIPCISWFGEGYPTSTLTSDVYEHPTSLKTNAYATLDSAYTSEVRTGWLDIFRSDILADPKQLRQAISLGGQFAQYQIRPWAAVGYAANVSRTEVGAAPQQPPLLALTAIPATIPGAPPFANFKPGSTANGMLDTIEPRWYISVDVLSTSITGIQQVPYFEVYPPETTSADDLNTLMANQLQAALNNLTQVDQSAVYNSARTDADLAKFITSATAALEQLPYGTIFFDQVDHVNKKYKYTLAMGFDARLATSQIFPTAGRRQALQLSQLSNAILRRGNPAQFGSSAITQGTRIFPQVASGGLTLSISGSIGRVLYPFALSFLLPIFVLALVREKESRVLMMMRMNGLKASVYYISHFVTFFVLYMISALVFLAAGYAARLDMFVKTDFAVLIILLILWGAVQVALALFFSSFFDRAHSALLIVFFIVLCGIISSIAANQVFTRAPDWFFLWPPFAFYRCLGVINAASFVANLTPYKLGSLRAGDEVFTAMVFMAVETVVLVALAVYFSHVLPAEYGVRKPWHFPVTELLRKSRSSPSQSASMGSNSSSKTFLPSGVATNVPLDPREDDDVRAERARVAEGAYPPNCPLVIQALHKSFPARHGTPAKTAVKSVSLALVPGQVFGLLGPNGAGKTTLISVLTGLRPATSGTARVAGLDVRTRLSDVHTQIGVCPQFDLLWAELSVEDHLLFYARLKGIAARDEGATIARCLQDVRLGGFEKRLVAGLSGGEKRRLSIAIALVGDPRVVFLDEPTTGLDPEVRRLIWDVIEQARSNRTIILTTHSMEEAETCCHTLSIMARGTLTCIGPLLRLKQLYGSGYKMHITARSRSALERAAAHVEGEVLGRSAPWHREEIEGAAAASKGQRTARWVFMPRPGLINRVLRALPTVDGVVDWALEQRSLDDVFLNVLEGQDDALD</sequence>
<feature type="compositionally biased region" description="Basic and acidic residues" evidence="10">
    <location>
        <begin position="59"/>
        <end position="69"/>
    </location>
</feature>
<feature type="region of interest" description="Disordered" evidence="10">
    <location>
        <begin position="998"/>
        <end position="1035"/>
    </location>
</feature>
<evidence type="ECO:0000313" key="14">
    <source>
        <dbReference type="Proteomes" id="UP001212152"/>
    </source>
</evidence>
<dbReference type="InterPro" id="IPR027417">
    <property type="entry name" value="P-loop_NTPase"/>
</dbReference>
<feature type="transmembrane region" description="Helical" evidence="11">
    <location>
        <begin position="918"/>
        <end position="938"/>
    </location>
</feature>
<evidence type="ECO:0000259" key="12">
    <source>
        <dbReference type="PROSITE" id="PS50893"/>
    </source>
</evidence>
<feature type="compositionally biased region" description="Low complexity" evidence="10">
    <location>
        <begin position="998"/>
        <end position="1012"/>
    </location>
</feature>
<dbReference type="CDD" id="cd03263">
    <property type="entry name" value="ABC_subfamily_A"/>
    <property type="match status" value="1"/>
</dbReference>
<feature type="region of interest" description="Disordered" evidence="10">
    <location>
        <begin position="110"/>
        <end position="129"/>
    </location>
</feature>
<keyword evidence="14" id="KW-1185">Reference proteome</keyword>
<evidence type="ECO:0000256" key="7">
    <source>
        <dbReference type="ARBA" id="ARBA00022840"/>
    </source>
</evidence>
<evidence type="ECO:0000256" key="6">
    <source>
        <dbReference type="ARBA" id="ARBA00022741"/>
    </source>
</evidence>
<keyword evidence="7" id="KW-0067">ATP-binding</keyword>
<dbReference type="Proteomes" id="UP001212152">
    <property type="component" value="Unassembled WGS sequence"/>
</dbReference>
<dbReference type="FunFam" id="3.40.50.300:FF:000665">
    <property type="entry name" value="ABC transporter A family member 2"/>
    <property type="match status" value="1"/>
</dbReference>
<evidence type="ECO:0000256" key="1">
    <source>
        <dbReference type="ARBA" id="ARBA00004141"/>
    </source>
</evidence>
<feature type="region of interest" description="Disordered" evidence="10">
    <location>
        <begin position="223"/>
        <end position="280"/>
    </location>
</feature>
<dbReference type="GO" id="GO:0005319">
    <property type="term" value="F:lipid transporter activity"/>
    <property type="evidence" value="ECO:0007669"/>
    <property type="project" value="TreeGrafter"/>
</dbReference>
<keyword evidence="6" id="KW-0547">Nucleotide-binding</keyword>
<evidence type="ECO:0000256" key="10">
    <source>
        <dbReference type="SAM" id="MobiDB-lite"/>
    </source>
</evidence>
<dbReference type="EMBL" id="JADGJQ010000008">
    <property type="protein sequence ID" value="KAJ3182707.1"/>
    <property type="molecule type" value="Genomic_DNA"/>
</dbReference>
<dbReference type="PANTHER" id="PTHR19229:SF36">
    <property type="entry name" value="ATP-BINDING CASSETTE SUB-FAMILY A MEMBER 2"/>
    <property type="match status" value="1"/>
</dbReference>
<comment type="similarity">
    <text evidence="2">Belongs to the ABC transporter superfamily. ABCA family.</text>
</comment>
<keyword evidence="5" id="KW-0677">Repeat</keyword>
<dbReference type="PROSITE" id="PS50893">
    <property type="entry name" value="ABC_TRANSPORTER_2"/>
    <property type="match status" value="1"/>
</dbReference>
<reference evidence="13" key="1">
    <citation type="submission" date="2020-05" db="EMBL/GenBank/DDBJ databases">
        <title>Phylogenomic resolution of chytrid fungi.</title>
        <authorList>
            <person name="Stajich J.E."/>
            <person name="Amses K."/>
            <person name="Simmons R."/>
            <person name="Seto K."/>
            <person name="Myers J."/>
            <person name="Bonds A."/>
            <person name="Quandt C.A."/>
            <person name="Barry K."/>
            <person name="Liu P."/>
            <person name="Grigoriev I."/>
            <person name="Longcore J.E."/>
            <person name="James T.Y."/>
        </authorList>
    </citation>
    <scope>NUCLEOTIDE SEQUENCE</scope>
    <source>
        <strain evidence="13">JEL0379</strain>
    </source>
</reference>
<evidence type="ECO:0000256" key="2">
    <source>
        <dbReference type="ARBA" id="ARBA00008869"/>
    </source>
</evidence>
<organism evidence="13 14">
    <name type="scientific">Geranomyces variabilis</name>
    <dbReference type="NCBI Taxonomy" id="109894"/>
    <lineage>
        <taxon>Eukaryota</taxon>
        <taxon>Fungi</taxon>
        <taxon>Fungi incertae sedis</taxon>
        <taxon>Chytridiomycota</taxon>
        <taxon>Chytridiomycota incertae sedis</taxon>
        <taxon>Chytridiomycetes</taxon>
        <taxon>Spizellomycetales</taxon>
        <taxon>Powellomycetaceae</taxon>
        <taxon>Geranomyces</taxon>
    </lineage>
</organism>
<evidence type="ECO:0000256" key="9">
    <source>
        <dbReference type="ARBA" id="ARBA00023136"/>
    </source>
</evidence>
<evidence type="ECO:0000256" key="3">
    <source>
        <dbReference type="ARBA" id="ARBA00022448"/>
    </source>
</evidence>
<feature type="transmembrane region" description="Helical" evidence="11">
    <location>
        <begin position="348"/>
        <end position="373"/>
    </location>
</feature>
<gene>
    <name evidence="13" type="ORF">HDU87_008046</name>
</gene>
<feature type="transmembrane region" description="Helical" evidence="11">
    <location>
        <begin position="815"/>
        <end position="840"/>
    </location>
</feature>
<name>A0AAD5XQ51_9FUNG</name>
<proteinExistence type="inferred from homology"/>
<dbReference type="PROSITE" id="PS00211">
    <property type="entry name" value="ABC_TRANSPORTER_1"/>
    <property type="match status" value="1"/>
</dbReference>
<feature type="region of interest" description="Disordered" evidence="10">
    <location>
        <begin position="27"/>
        <end position="95"/>
    </location>
</feature>
<evidence type="ECO:0000256" key="5">
    <source>
        <dbReference type="ARBA" id="ARBA00022737"/>
    </source>
</evidence>
<dbReference type="InterPro" id="IPR013525">
    <property type="entry name" value="ABC2_TM"/>
</dbReference>
<dbReference type="Pfam" id="PF00005">
    <property type="entry name" value="ABC_tran"/>
    <property type="match status" value="1"/>
</dbReference>
<keyword evidence="9 11" id="KW-0472">Membrane</keyword>
<evidence type="ECO:0000256" key="11">
    <source>
        <dbReference type="SAM" id="Phobius"/>
    </source>
</evidence>
<feature type="transmembrane region" description="Helical" evidence="11">
    <location>
        <begin position="885"/>
        <end position="906"/>
    </location>
</feature>